<evidence type="ECO:0000259" key="1">
    <source>
        <dbReference type="PROSITE" id="PS50943"/>
    </source>
</evidence>
<dbReference type="CDD" id="cd00093">
    <property type="entry name" value="HTH_XRE"/>
    <property type="match status" value="1"/>
</dbReference>
<dbReference type="EMBL" id="PNYA01000021">
    <property type="protein sequence ID" value="PMS17095.1"/>
    <property type="molecule type" value="Genomic_DNA"/>
</dbReference>
<dbReference type="Gene3D" id="1.10.260.40">
    <property type="entry name" value="lambda repressor-like DNA-binding domains"/>
    <property type="match status" value="1"/>
</dbReference>
<evidence type="ECO:0000313" key="2">
    <source>
        <dbReference type="EMBL" id="PMS17095.1"/>
    </source>
</evidence>
<dbReference type="GO" id="GO:0003677">
    <property type="term" value="F:DNA binding"/>
    <property type="evidence" value="ECO:0007669"/>
    <property type="project" value="InterPro"/>
</dbReference>
<reference evidence="2 3" key="1">
    <citation type="submission" date="2018-01" db="EMBL/GenBank/DDBJ databases">
        <title>Whole genome analyses suggest that Burkholderia sensu lato contains two further novel genera in the rhizoxinica-symbiotica group Mycetohabitans gen. nov., and Trinickia gen. nov.: implications for the evolution of diazotrophy and nodulation in the Burkholderiaceae.</title>
        <authorList>
            <person name="Estrada-de los Santos P."/>
            <person name="Palmer M."/>
            <person name="Chavez-Ramirez B."/>
            <person name="Beukes C."/>
            <person name="Steenkamp E.T."/>
            <person name="Hirsch A.M."/>
            <person name="Manyaka P."/>
            <person name="Maluk M."/>
            <person name="Lafos M."/>
            <person name="Crook M."/>
            <person name="Gross E."/>
            <person name="Simon M.F."/>
            <person name="Bueno dos Reis Junior F."/>
            <person name="Poole P.S."/>
            <person name="Venter S.N."/>
            <person name="James E.K."/>
        </authorList>
    </citation>
    <scope>NUCLEOTIDE SEQUENCE [LARGE SCALE GENOMIC DNA]</scope>
    <source>
        <strain evidence="2 3">GIMN1.004</strain>
    </source>
</reference>
<organism evidence="2 3">
    <name type="scientific">Trinickia dabaoshanensis</name>
    <dbReference type="NCBI Taxonomy" id="564714"/>
    <lineage>
        <taxon>Bacteria</taxon>
        <taxon>Pseudomonadati</taxon>
        <taxon>Pseudomonadota</taxon>
        <taxon>Betaproteobacteria</taxon>
        <taxon>Burkholderiales</taxon>
        <taxon>Burkholderiaceae</taxon>
        <taxon>Trinickia</taxon>
    </lineage>
</organism>
<sequence>MHSAVHVLRVPYKGYHTKYARRKIVSYRYNDAQLMPMANMLSDRLIFFHFFQGVALPKGSAFCKKVQLILTSGNCLTGKKIRRIIAYRYNDIEIEIGETGEMSTESKPLTLLKAYRIVHNLDTNKICERANISRSYLTRVEQGVTPSAEIAARLVQVLTDVDCVRASQPSNTPNQVETLESARRLVERTKVLHEEFAREGIREIHLLYPKRYQAEGSEHGYA</sequence>
<keyword evidence="3" id="KW-1185">Reference proteome</keyword>
<dbReference type="AlphaFoldDB" id="A0A2N7VIW6"/>
<dbReference type="Proteomes" id="UP000235616">
    <property type="component" value="Unassembled WGS sequence"/>
</dbReference>
<comment type="caution">
    <text evidence="2">The sequence shown here is derived from an EMBL/GenBank/DDBJ whole genome shotgun (WGS) entry which is preliminary data.</text>
</comment>
<dbReference type="SUPFAM" id="SSF47413">
    <property type="entry name" value="lambda repressor-like DNA-binding domains"/>
    <property type="match status" value="1"/>
</dbReference>
<accession>A0A2N7VIW6</accession>
<dbReference type="InterPro" id="IPR010982">
    <property type="entry name" value="Lambda_DNA-bd_dom_sf"/>
</dbReference>
<evidence type="ECO:0000313" key="3">
    <source>
        <dbReference type="Proteomes" id="UP000235616"/>
    </source>
</evidence>
<dbReference type="InterPro" id="IPR001387">
    <property type="entry name" value="Cro/C1-type_HTH"/>
</dbReference>
<dbReference type="PROSITE" id="PS50943">
    <property type="entry name" value="HTH_CROC1"/>
    <property type="match status" value="1"/>
</dbReference>
<name>A0A2N7VIW6_9BURK</name>
<proteinExistence type="predicted"/>
<protein>
    <recommendedName>
        <fullName evidence="1">HTH cro/C1-type domain-containing protein</fullName>
    </recommendedName>
</protein>
<feature type="domain" description="HTH cro/C1-type" evidence="1">
    <location>
        <begin position="112"/>
        <end position="164"/>
    </location>
</feature>
<gene>
    <name evidence="2" type="ORF">C0Z18_21825</name>
</gene>